<dbReference type="Pfam" id="PF18911">
    <property type="entry name" value="PKD_4"/>
    <property type="match status" value="1"/>
</dbReference>
<dbReference type="Pfam" id="PF13585">
    <property type="entry name" value="CHU_C"/>
    <property type="match status" value="1"/>
</dbReference>
<evidence type="ECO:0000256" key="1">
    <source>
        <dbReference type="SAM" id="SignalP"/>
    </source>
</evidence>
<feature type="chain" id="PRO_5012522884" evidence="1">
    <location>
        <begin position="22"/>
        <end position="727"/>
    </location>
</feature>
<dbReference type="InterPro" id="IPR022409">
    <property type="entry name" value="PKD/Chitinase_dom"/>
</dbReference>
<protein>
    <submittedName>
        <fullName evidence="3">PKD domain-containing protein</fullName>
    </submittedName>
</protein>
<dbReference type="InterPro" id="IPR013783">
    <property type="entry name" value="Ig-like_fold"/>
</dbReference>
<proteinExistence type="predicted"/>
<feature type="signal peptide" evidence="1">
    <location>
        <begin position="1"/>
        <end position="21"/>
    </location>
</feature>
<dbReference type="STRING" id="29534.SAMN05444366_1356"/>
<dbReference type="CDD" id="cd00146">
    <property type="entry name" value="PKD"/>
    <property type="match status" value="1"/>
</dbReference>
<dbReference type="EMBL" id="FRBY01000002">
    <property type="protein sequence ID" value="SHL73031.1"/>
    <property type="molecule type" value="Genomic_DNA"/>
</dbReference>
<evidence type="ECO:0000313" key="3">
    <source>
        <dbReference type="EMBL" id="SHL73031.1"/>
    </source>
</evidence>
<dbReference type="PROSITE" id="PS50093">
    <property type="entry name" value="PKD"/>
    <property type="match status" value="1"/>
</dbReference>
<dbReference type="OrthoDB" id="7443339at2"/>
<dbReference type="SUPFAM" id="SSF49299">
    <property type="entry name" value="PKD domain"/>
    <property type="match status" value="1"/>
</dbReference>
<dbReference type="AlphaFoldDB" id="A0A1M7D0I7"/>
<evidence type="ECO:0000313" key="4">
    <source>
        <dbReference type="Proteomes" id="UP000184121"/>
    </source>
</evidence>
<name>A0A1M7D0I7_9FLAO</name>
<keyword evidence="1" id="KW-0732">Signal</keyword>
<keyword evidence="4" id="KW-1185">Reference proteome</keyword>
<reference evidence="4" key="1">
    <citation type="submission" date="2016-11" db="EMBL/GenBank/DDBJ databases">
        <authorList>
            <person name="Varghese N."/>
            <person name="Submissions S."/>
        </authorList>
    </citation>
    <scope>NUCLEOTIDE SEQUENCE [LARGE SCALE GENOMIC DNA]</scope>
    <source>
        <strain evidence="4">DSM 1811</strain>
    </source>
</reference>
<sequence length="727" mass="80918">MLKAHLLIVLFLFANLGFSQSECYNSDFSAGTFSGWEGFTGLYHTPNARKGIVDNRHKIITISSFDPRTCYQLSTIPPGENFSVRLGNELGGSEAEMLVYTMDVTPENSIFLYKYAIVIEDPGHIPEEQPEFSVQITDAAGKTIDPLCGAYKVYAGQADQDFNTCIYDNPLTYKKSTVRWTKWNTVGINLSAYIGTTVKIEFTTKDCAFIQHFGYAYISAKCAKLKADLKLCGNDTTFELSAPYGFSKYLWTYKGQLVGLAERTTTLSLTAYPEGAIFECTMTAFSNSNVCESKIQIALTKPAKITPLFETTSSCITEQSAFNPVIFKNQTVGNYPDLKWNWDFGDGTTSNEKDPKHVFISSGNYSVKLTAETESGCSFNIIKDVFIDNNLISEPVLNPNQTFCNQNATIGAINANNQNLKWFSSLASPIELPDTTALVDKTTYYASISNGCLGKRLAFVASVLNIPPPTGTDTQYFCAIDKPKLANLAAKGNGIKWFKNLTDLNALNSSTTLNNTTYYASQTDLKTGCESKDRLKVNVVLQDPVNTLTTGYKKELCLDDELIIRSLRDENAEMIFYDSENAITPLSDSTPIRSGATYYAATFDPETNCESIKRAPVSVSTIKCELVVYNSITIDGNNMNNYFVIKNIEFFPENTVEIYNRFGQLVYKTAKYGINENYFYGEANAGEVFQKSKKLPTGSYFYIINFKKTVSSENNLRKGFLYISNNE</sequence>
<dbReference type="RefSeq" id="WP_072970828.1">
    <property type="nucleotide sequence ID" value="NZ_FRBY01000002.1"/>
</dbReference>
<accession>A0A1M7D0I7</accession>
<dbReference type="SMART" id="SM00089">
    <property type="entry name" value="PKD"/>
    <property type="match status" value="1"/>
</dbReference>
<dbReference type="InterPro" id="IPR000601">
    <property type="entry name" value="PKD_dom"/>
</dbReference>
<gene>
    <name evidence="3" type="ORF">SAMN05444366_1356</name>
</gene>
<dbReference type="Gene3D" id="2.60.40.10">
    <property type="entry name" value="Immunoglobulins"/>
    <property type="match status" value="1"/>
</dbReference>
<evidence type="ECO:0000259" key="2">
    <source>
        <dbReference type="PROSITE" id="PS50093"/>
    </source>
</evidence>
<dbReference type="Proteomes" id="UP000184121">
    <property type="component" value="Unassembled WGS sequence"/>
</dbReference>
<organism evidence="3 4">
    <name type="scientific">Flavobacterium saccharophilum</name>
    <dbReference type="NCBI Taxonomy" id="29534"/>
    <lineage>
        <taxon>Bacteria</taxon>
        <taxon>Pseudomonadati</taxon>
        <taxon>Bacteroidota</taxon>
        <taxon>Flavobacteriia</taxon>
        <taxon>Flavobacteriales</taxon>
        <taxon>Flavobacteriaceae</taxon>
        <taxon>Flavobacterium</taxon>
    </lineage>
</organism>
<feature type="domain" description="PKD" evidence="2">
    <location>
        <begin position="325"/>
        <end position="387"/>
    </location>
</feature>
<dbReference type="InterPro" id="IPR035986">
    <property type="entry name" value="PKD_dom_sf"/>
</dbReference>